<protein>
    <submittedName>
        <fullName evidence="2">Uncharacterized protein</fullName>
    </submittedName>
</protein>
<sequence length="105" mass="11794">MGSMSCNYLYFHMVLFSQSFGRLVWDDPTGWLPSGAVLVGCRLGVLILFGLYPKQLLLECLDVLSPSVVLPRDTWPFPTGPQNRNFYLGQECLVSTKNHIGSARR</sequence>
<organism evidence="2 3">
    <name type="scientific">Aspergillus novoparasiticus</name>
    <dbReference type="NCBI Taxonomy" id="986946"/>
    <lineage>
        <taxon>Eukaryota</taxon>
        <taxon>Fungi</taxon>
        <taxon>Dikarya</taxon>
        <taxon>Ascomycota</taxon>
        <taxon>Pezizomycotina</taxon>
        <taxon>Eurotiomycetes</taxon>
        <taxon>Eurotiomycetidae</taxon>
        <taxon>Eurotiales</taxon>
        <taxon>Aspergillaceae</taxon>
        <taxon>Aspergillus</taxon>
        <taxon>Aspergillus subgen. Circumdati</taxon>
    </lineage>
</organism>
<keyword evidence="1" id="KW-1133">Transmembrane helix</keyword>
<name>A0A5N6E9T3_9EURO</name>
<gene>
    <name evidence="2" type="ORF">BDV33DRAFT_182845</name>
</gene>
<evidence type="ECO:0000313" key="2">
    <source>
        <dbReference type="EMBL" id="KAB8214352.1"/>
    </source>
</evidence>
<evidence type="ECO:0000256" key="1">
    <source>
        <dbReference type="SAM" id="Phobius"/>
    </source>
</evidence>
<proteinExistence type="predicted"/>
<keyword evidence="3" id="KW-1185">Reference proteome</keyword>
<dbReference type="AlphaFoldDB" id="A0A5N6E9T3"/>
<keyword evidence="1" id="KW-0812">Transmembrane</keyword>
<accession>A0A5N6E9T3</accession>
<feature type="transmembrane region" description="Helical" evidence="1">
    <location>
        <begin position="31"/>
        <end position="52"/>
    </location>
</feature>
<dbReference type="Proteomes" id="UP000326799">
    <property type="component" value="Unassembled WGS sequence"/>
</dbReference>
<reference evidence="2 3" key="1">
    <citation type="submission" date="2019-04" db="EMBL/GenBank/DDBJ databases">
        <title>Fungal friends and foes A comparative genomics study of 23 Aspergillus species from section Flavi.</title>
        <authorList>
            <consortium name="DOE Joint Genome Institute"/>
            <person name="Kjaerbolling I."/>
            <person name="Vesth T.C."/>
            <person name="Frisvad J.C."/>
            <person name="Nybo J.L."/>
            <person name="Theobald S."/>
            <person name="Kildgaard S."/>
            <person name="Petersen T.I."/>
            <person name="Kuo A."/>
            <person name="Sato A."/>
            <person name="Lyhne E.K."/>
            <person name="Kogle M.E."/>
            <person name="Wiebenga A."/>
            <person name="Kun R.S."/>
            <person name="Lubbers R.J."/>
            <person name="Makela M.R."/>
            <person name="Barry K."/>
            <person name="Chovatia M."/>
            <person name="Clum A."/>
            <person name="Daum C."/>
            <person name="Haridas S."/>
            <person name="He G."/>
            <person name="LaButti K."/>
            <person name="Lipzen A."/>
            <person name="Mondo S."/>
            <person name="Pangilinan J."/>
            <person name="Riley R."/>
            <person name="Salamov A."/>
            <person name="Simmons B.A."/>
            <person name="Magnuson J.K."/>
            <person name="Henrissat B."/>
            <person name="Mortensen U.H."/>
            <person name="Larsen T.O."/>
            <person name="De vries R.P."/>
            <person name="Grigoriev I.V."/>
            <person name="Machida M."/>
            <person name="Baker S.E."/>
            <person name="Andersen M.R."/>
        </authorList>
    </citation>
    <scope>NUCLEOTIDE SEQUENCE [LARGE SCALE GENOMIC DNA]</scope>
    <source>
        <strain evidence="2 3">CBS 126849</strain>
    </source>
</reference>
<dbReference type="EMBL" id="ML733540">
    <property type="protein sequence ID" value="KAB8214352.1"/>
    <property type="molecule type" value="Genomic_DNA"/>
</dbReference>
<keyword evidence="1" id="KW-0472">Membrane</keyword>
<evidence type="ECO:0000313" key="3">
    <source>
        <dbReference type="Proteomes" id="UP000326799"/>
    </source>
</evidence>